<dbReference type="InterPro" id="IPR016176">
    <property type="entry name" value="Cbl-dep_enz_cat"/>
</dbReference>
<name>A0A841GFC9_9BACT</name>
<dbReference type="AlphaFoldDB" id="A0A841GFC9"/>
<proteinExistence type="predicted"/>
<dbReference type="Gene3D" id="6.10.250.2220">
    <property type="match status" value="1"/>
</dbReference>
<feature type="domain" description="D-Lysine 5,6-aminomutase alpha subunit" evidence="1">
    <location>
        <begin position="4"/>
        <end position="117"/>
    </location>
</feature>
<dbReference type="GO" id="GO:0031419">
    <property type="term" value="F:cobalamin binding"/>
    <property type="evidence" value="ECO:0007669"/>
    <property type="project" value="InterPro"/>
</dbReference>
<gene>
    <name evidence="2" type="ORF">HNP65_000704</name>
</gene>
<dbReference type="EC" id="5.4.3.5" evidence="2"/>
<protein>
    <submittedName>
        <fullName evidence="2">D-ornithine 4,5-aminomutase subunit alpha</fullName>
        <ecNumber evidence="2">5.4.3.5</ecNumber>
    </submittedName>
</protein>
<dbReference type="InterPro" id="IPR015130">
    <property type="entry name" value="Lys-AminoMut_A"/>
</dbReference>
<evidence type="ECO:0000313" key="3">
    <source>
        <dbReference type="Proteomes" id="UP000555828"/>
    </source>
</evidence>
<dbReference type="Proteomes" id="UP000555828">
    <property type="component" value="Unassembled WGS sequence"/>
</dbReference>
<reference evidence="2 3" key="1">
    <citation type="submission" date="2020-08" db="EMBL/GenBank/DDBJ databases">
        <title>Genomic Encyclopedia of Type Strains, Phase IV (KMG-IV): sequencing the most valuable type-strain genomes for metagenomic binning, comparative biology and taxonomic classification.</title>
        <authorList>
            <person name="Goeker M."/>
        </authorList>
    </citation>
    <scope>NUCLEOTIDE SEQUENCE [LARGE SCALE GENOMIC DNA]</scope>
    <source>
        <strain evidence="2 3">DSM 13481</strain>
    </source>
</reference>
<keyword evidence="2" id="KW-0413">Isomerase</keyword>
<dbReference type="EMBL" id="JACHEX010000001">
    <property type="protein sequence ID" value="MBB6062282.1"/>
    <property type="molecule type" value="Genomic_DNA"/>
</dbReference>
<dbReference type="GO" id="GO:0047831">
    <property type="term" value="F:D-ornithine 4,5-aminomutase activity"/>
    <property type="evidence" value="ECO:0007669"/>
    <property type="project" value="UniProtKB-EC"/>
</dbReference>
<dbReference type="SUPFAM" id="SSF51703">
    <property type="entry name" value="Cobalamin (vitamin B12)-dependent enzymes"/>
    <property type="match status" value="1"/>
</dbReference>
<keyword evidence="3" id="KW-1185">Reference proteome</keyword>
<comment type="caution">
    <text evidence="2">The sequence shown here is derived from an EMBL/GenBank/DDBJ whole genome shotgun (WGS) entry which is preliminary data.</text>
</comment>
<sequence>MKPRKDDFLERSKHLQKMTDDELNQYFWHLVEKVVDPLIELAKNHTSPSVERSVLLRMGFNSIEASKLVDMIFQRGLLGKGAGHIVWKIAREKNMDIIEAGRALIEGKYWEDVDRLFKGVKNDA</sequence>
<evidence type="ECO:0000259" key="1">
    <source>
        <dbReference type="Pfam" id="PF16552"/>
    </source>
</evidence>
<dbReference type="Gene3D" id="1.10.8.1000">
    <property type="entry name" value="Ornithine 4,5 aminomutase S component, alpha subunit-like"/>
    <property type="match status" value="1"/>
</dbReference>
<organism evidence="2 3">
    <name type="scientific">Thermosipho japonicus</name>
    <dbReference type="NCBI Taxonomy" id="90323"/>
    <lineage>
        <taxon>Bacteria</taxon>
        <taxon>Thermotogati</taxon>
        <taxon>Thermotogota</taxon>
        <taxon>Thermotogae</taxon>
        <taxon>Thermotogales</taxon>
        <taxon>Fervidobacteriaceae</taxon>
        <taxon>Thermosipho</taxon>
    </lineage>
</organism>
<dbReference type="RefSeq" id="WP_184618949.1">
    <property type="nucleotide sequence ID" value="NZ_JACHEX010000001.1"/>
</dbReference>
<dbReference type="Pfam" id="PF16552">
    <property type="entry name" value="OAM_alpha"/>
    <property type="match status" value="1"/>
</dbReference>
<accession>A0A841GFC9</accession>
<evidence type="ECO:0000313" key="2">
    <source>
        <dbReference type="EMBL" id="MBB6062282.1"/>
    </source>
</evidence>